<accession>A0A0E0C4T3</accession>
<organism evidence="2">
    <name type="scientific">Oryza meridionalis</name>
    <dbReference type="NCBI Taxonomy" id="40149"/>
    <lineage>
        <taxon>Eukaryota</taxon>
        <taxon>Viridiplantae</taxon>
        <taxon>Streptophyta</taxon>
        <taxon>Embryophyta</taxon>
        <taxon>Tracheophyta</taxon>
        <taxon>Spermatophyta</taxon>
        <taxon>Magnoliopsida</taxon>
        <taxon>Liliopsida</taxon>
        <taxon>Poales</taxon>
        <taxon>Poaceae</taxon>
        <taxon>BOP clade</taxon>
        <taxon>Oryzoideae</taxon>
        <taxon>Oryzeae</taxon>
        <taxon>Oryzinae</taxon>
        <taxon>Oryza</taxon>
    </lineage>
</organism>
<dbReference type="Gramene" id="OMERI01G21230.1">
    <property type="protein sequence ID" value="OMERI01G21230.1"/>
    <property type="gene ID" value="OMERI01G21230"/>
</dbReference>
<keyword evidence="3" id="KW-1185">Reference proteome</keyword>
<dbReference type="AlphaFoldDB" id="A0A0E0C4T3"/>
<protein>
    <submittedName>
        <fullName evidence="2">Uncharacterized protein</fullName>
    </submittedName>
</protein>
<proteinExistence type="predicted"/>
<evidence type="ECO:0000313" key="2">
    <source>
        <dbReference type="EnsemblPlants" id="OMERI01G21230.1"/>
    </source>
</evidence>
<evidence type="ECO:0000313" key="3">
    <source>
        <dbReference type="Proteomes" id="UP000008021"/>
    </source>
</evidence>
<name>A0A0E0C4T3_9ORYZ</name>
<sequence>MLVVKSLGLPSCPTSELLRIKRCTTIWSPPLDYGRRHQMKQRGEDGGCSSGGRRCEAARDCPKQARERREGDPHLGEHRADAIFSQARGVRLLGQSAYTTTVAVIRFSSTTVVGSSSLPSSLPNPATARQPSPDLKAEWAWILETGKSTTSCTARTHERAQIPPASQRSRATWMPPRANTPLRIALGSPIPSSRRCDESDGWELHGTDAREGADSARLPALAGDMDASACEHAAPNRSQLANSQ</sequence>
<feature type="compositionally biased region" description="Basic and acidic residues" evidence="1">
    <location>
        <begin position="194"/>
        <end position="214"/>
    </location>
</feature>
<feature type="compositionally biased region" description="Basic and acidic residues" evidence="1">
    <location>
        <begin position="53"/>
        <end position="77"/>
    </location>
</feature>
<feature type="region of interest" description="Disordered" evidence="1">
    <location>
        <begin position="150"/>
        <end position="173"/>
    </location>
</feature>
<evidence type="ECO:0000256" key="1">
    <source>
        <dbReference type="SAM" id="MobiDB-lite"/>
    </source>
</evidence>
<dbReference type="HOGENOM" id="CLU_095142_0_0_1"/>
<feature type="region of interest" description="Disordered" evidence="1">
    <location>
        <begin position="187"/>
        <end position="220"/>
    </location>
</feature>
<reference evidence="2" key="1">
    <citation type="submission" date="2015-04" db="UniProtKB">
        <authorList>
            <consortium name="EnsemblPlants"/>
        </authorList>
    </citation>
    <scope>IDENTIFICATION</scope>
</reference>
<reference evidence="2" key="2">
    <citation type="submission" date="2018-05" db="EMBL/GenBank/DDBJ databases">
        <title>OmerRS3 (Oryza meridionalis Reference Sequence Version 3).</title>
        <authorList>
            <person name="Zhang J."/>
            <person name="Kudrna D."/>
            <person name="Lee S."/>
            <person name="Talag J."/>
            <person name="Welchert J."/>
            <person name="Wing R.A."/>
        </authorList>
    </citation>
    <scope>NUCLEOTIDE SEQUENCE [LARGE SCALE GENOMIC DNA]</scope>
    <source>
        <strain evidence="2">cv. OR44</strain>
    </source>
</reference>
<dbReference type="Proteomes" id="UP000008021">
    <property type="component" value="Chromosome 1"/>
</dbReference>
<feature type="region of interest" description="Disordered" evidence="1">
    <location>
        <begin position="37"/>
        <end position="77"/>
    </location>
</feature>
<dbReference type="EnsemblPlants" id="OMERI01G21230.1">
    <property type="protein sequence ID" value="OMERI01G21230.1"/>
    <property type="gene ID" value="OMERI01G21230"/>
</dbReference>